<evidence type="ECO:0000313" key="4">
    <source>
        <dbReference type="Proteomes" id="UP001295423"/>
    </source>
</evidence>
<sequence>MRGNDRKLLQILLLWAIITAIIVAYVETCGMEQDESGNSGFHIQLTPQASSSPAFLPVEKQEAKPHPPPTEAITIHRTETHKTTKTTISTIPKNASPKKAPKKAARTRDATYHQPPSGQEGHITRIASGCEGKTKTELEQIFKDEITPMNPDRLHLHQTPDYGNLHNGEYEYKYFNKPFGLRHWFENVLGYPENHAEHDDSIVIVLDPDQILLRPFTNDFSNSSETWRLPEKRRHKLKVEHGSPFAQQYQYALGWMEQVDQKFVFQGGPSPVLKLDKKEADDYYYGMGPPYIATAKDMYAIVKTWSGIVPRVHENFPELMAEMYAFNSAAAHLGLRHTIACSFMVSDIAAYGEGWPLLDKVEAKDVCHNYPQSEYPHVIHYCQRYGIGKWFMSKYKVRKDHISCQAPLFKNPPADVAIKYTKSIYPNKEVKKMNKKERKESAFMVCSMISALNEAAIYYKDNNCDKATANYNYTFTFFKDMRTDEDKKH</sequence>
<keyword evidence="4" id="KW-1185">Reference proteome</keyword>
<reference evidence="3" key="1">
    <citation type="submission" date="2023-08" db="EMBL/GenBank/DDBJ databases">
        <authorList>
            <person name="Audoor S."/>
            <person name="Bilcke G."/>
        </authorList>
    </citation>
    <scope>NUCLEOTIDE SEQUENCE</scope>
</reference>
<name>A0AAD2C9Y2_9STRA</name>
<feature type="chain" id="PRO_5041897380" evidence="2">
    <location>
        <begin position="29"/>
        <end position="489"/>
    </location>
</feature>
<protein>
    <submittedName>
        <fullName evidence="3">Uncharacterized protein</fullName>
    </submittedName>
</protein>
<feature type="region of interest" description="Disordered" evidence="1">
    <location>
        <begin position="59"/>
        <end position="123"/>
    </location>
</feature>
<dbReference type="Proteomes" id="UP001295423">
    <property type="component" value="Unassembled WGS sequence"/>
</dbReference>
<evidence type="ECO:0000313" key="3">
    <source>
        <dbReference type="EMBL" id="CAJ1891238.1"/>
    </source>
</evidence>
<gene>
    <name evidence="3" type="ORF">CYCCA115_LOCUS65</name>
</gene>
<feature type="compositionally biased region" description="Low complexity" evidence="1">
    <location>
        <begin position="85"/>
        <end position="98"/>
    </location>
</feature>
<accession>A0AAD2C9Y2</accession>
<dbReference type="PANTHER" id="PTHR31485:SF7">
    <property type="entry name" value="PEPTIDYL SERINE ALPHA-GALACTOSYLTRANSFERASE"/>
    <property type="match status" value="1"/>
</dbReference>
<dbReference type="AlphaFoldDB" id="A0AAD2C9Y2"/>
<organism evidence="3 4">
    <name type="scientific">Cylindrotheca closterium</name>
    <dbReference type="NCBI Taxonomy" id="2856"/>
    <lineage>
        <taxon>Eukaryota</taxon>
        <taxon>Sar</taxon>
        <taxon>Stramenopiles</taxon>
        <taxon>Ochrophyta</taxon>
        <taxon>Bacillariophyta</taxon>
        <taxon>Bacillariophyceae</taxon>
        <taxon>Bacillariophycidae</taxon>
        <taxon>Bacillariales</taxon>
        <taxon>Bacillariaceae</taxon>
        <taxon>Cylindrotheca</taxon>
    </lineage>
</organism>
<dbReference type="EMBL" id="CAKOGP040000001">
    <property type="protein sequence ID" value="CAJ1891238.1"/>
    <property type="molecule type" value="Genomic_DNA"/>
</dbReference>
<dbReference type="PANTHER" id="PTHR31485">
    <property type="entry name" value="PEPTIDYL SERINE ALPHA-GALACTOSYLTRANSFERASE"/>
    <property type="match status" value="1"/>
</dbReference>
<keyword evidence="2" id="KW-0732">Signal</keyword>
<comment type="caution">
    <text evidence="3">The sequence shown here is derived from an EMBL/GenBank/DDBJ whole genome shotgun (WGS) entry which is preliminary data.</text>
</comment>
<dbReference type="InterPro" id="IPR044845">
    <property type="entry name" value="HPAT/SRGT1-like"/>
</dbReference>
<evidence type="ECO:0000256" key="2">
    <source>
        <dbReference type="SAM" id="SignalP"/>
    </source>
</evidence>
<proteinExistence type="predicted"/>
<evidence type="ECO:0000256" key="1">
    <source>
        <dbReference type="SAM" id="MobiDB-lite"/>
    </source>
</evidence>
<dbReference type="GO" id="GO:0016757">
    <property type="term" value="F:glycosyltransferase activity"/>
    <property type="evidence" value="ECO:0007669"/>
    <property type="project" value="InterPro"/>
</dbReference>
<feature type="signal peptide" evidence="2">
    <location>
        <begin position="1"/>
        <end position="28"/>
    </location>
</feature>